<evidence type="ECO:0000256" key="3">
    <source>
        <dbReference type="RuleBase" id="RU000363"/>
    </source>
</evidence>
<dbReference type="InterPro" id="IPR036291">
    <property type="entry name" value="NAD(P)-bd_dom_sf"/>
</dbReference>
<dbReference type="Pfam" id="PF00106">
    <property type="entry name" value="adh_short"/>
    <property type="match status" value="1"/>
</dbReference>
<name>A0A1F7JCW8_9BACT</name>
<dbReference type="PANTHER" id="PTHR43477:SF1">
    <property type="entry name" value="DIHYDROANTICAPSIN 7-DEHYDROGENASE"/>
    <property type="match status" value="1"/>
</dbReference>
<dbReference type="CDD" id="cd05233">
    <property type="entry name" value="SDR_c"/>
    <property type="match status" value="1"/>
</dbReference>
<dbReference type="PANTHER" id="PTHR43477">
    <property type="entry name" value="DIHYDROANTICAPSIN 7-DEHYDROGENASE"/>
    <property type="match status" value="1"/>
</dbReference>
<gene>
    <name evidence="4" type="ORF">A3H78_02910</name>
</gene>
<reference evidence="4 5" key="1">
    <citation type="journal article" date="2016" name="Nat. Commun.">
        <title>Thousands of microbial genomes shed light on interconnected biogeochemical processes in an aquifer system.</title>
        <authorList>
            <person name="Anantharaman K."/>
            <person name="Brown C.T."/>
            <person name="Hug L.A."/>
            <person name="Sharon I."/>
            <person name="Castelle C.J."/>
            <person name="Probst A.J."/>
            <person name="Thomas B.C."/>
            <person name="Singh A."/>
            <person name="Wilkins M.J."/>
            <person name="Karaoz U."/>
            <person name="Brodie E.L."/>
            <person name="Williams K.H."/>
            <person name="Hubbard S.S."/>
            <person name="Banfield J.F."/>
        </authorList>
    </citation>
    <scope>NUCLEOTIDE SEQUENCE [LARGE SCALE GENOMIC DNA]</scope>
</reference>
<evidence type="ECO:0008006" key="6">
    <source>
        <dbReference type="Google" id="ProtNLM"/>
    </source>
</evidence>
<evidence type="ECO:0000313" key="5">
    <source>
        <dbReference type="Proteomes" id="UP000177418"/>
    </source>
</evidence>
<dbReference type="PRINTS" id="PR00081">
    <property type="entry name" value="GDHRDH"/>
</dbReference>
<comment type="caution">
    <text evidence="4">The sequence shown here is derived from an EMBL/GenBank/DDBJ whole genome shotgun (WGS) entry which is preliminary data.</text>
</comment>
<protein>
    <recommendedName>
        <fullName evidence="6">Short-chain dehydrogenase</fullName>
    </recommendedName>
</protein>
<comment type="similarity">
    <text evidence="1 3">Belongs to the short-chain dehydrogenases/reductases (SDR) family.</text>
</comment>
<proteinExistence type="inferred from homology"/>
<dbReference type="Proteomes" id="UP000177418">
    <property type="component" value="Unassembled WGS sequence"/>
</dbReference>
<dbReference type="SUPFAM" id="SSF51735">
    <property type="entry name" value="NAD(P)-binding Rossmann-fold domains"/>
    <property type="match status" value="1"/>
</dbReference>
<dbReference type="EMBL" id="MGAV01000019">
    <property type="protein sequence ID" value="OGK53460.1"/>
    <property type="molecule type" value="Genomic_DNA"/>
</dbReference>
<evidence type="ECO:0000256" key="1">
    <source>
        <dbReference type="ARBA" id="ARBA00006484"/>
    </source>
</evidence>
<sequence>MNILITGATGGIGQEITGSLSKKHSIIALGRDKEKLKFLQKKISKNKIKIYSVDVSNLASVIKFFKEFKNSIDVLINCVGTQRPIGKFLDNDLREWKKNVEINLIGSVQMCFYSIPHLLKSKRGKIINFSGGGSAYPRAYHTAYSTSKAAVVRFTESLAQEYPELDINCISPGPHNTNIWKDEKYDEKPKKWGDVDRLKKFIDYLISSKSDGITGRFIHYKDNWEKFNPKKMSQDIYTLRRVEK</sequence>
<accession>A0A1F7JCW8</accession>
<dbReference type="Gene3D" id="3.40.50.720">
    <property type="entry name" value="NAD(P)-binding Rossmann-like Domain"/>
    <property type="match status" value="1"/>
</dbReference>
<dbReference type="PRINTS" id="PR00080">
    <property type="entry name" value="SDRFAMILY"/>
</dbReference>
<keyword evidence="2" id="KW-0560">Oxidoreductase</keyword>
<organism evidence="4 5">
    <name type="scientific">Candidatus Roizmanbacteria bacterium RIFCSPLOWO2_02_FULL_36_11</name>
    <dbReference type="NCBI Taxonomy" id="1802071"/>
    <lineage>
        <taxon>Bacteria</taxon>
        <taxon>Candidatus Roizmaniibacteriota</taxon>
    </lineage>
</organism>
<dbReference type="GO" id="GO:0016491">
    <property type="term" value="F:oxidoreductase activity"/>
    <property type="evidence" value="ECO:0007669"/>
    <property type="project" value="UniProtKB-KW"/>
</dbReference>
<dbReference type="InterPro" id="IPR002347">
    <property type="entry name" value="SDR_fam"/>
</dbReference>
<evidence type="ECO:0000313" key="4">
    <source>
        <dbReference type="EMBL" id="OGK53460.1"/>
    </source>
</evidence>
<dbReference type="InterPro" id="IPR051122">
    <property type="entry name" value="SDR_DHRS6-like"/>
</dbReference>
<dbReference type="AlphaFoldDB" id="A0A1F7JCW8"/>
<evidence type="ECO:0000256" key="2">
    <source>
        <dbReference type="ARBA" id="ARBA00023002"/>
    </source>
</evidence>